<dbReference type="InterPro" id="IPR028090">
    <property type="entry name" value="JAB_dom_prok"/>
</dbReference>
<evidence type="ECO:0000313" key="8">
    <source>
        <dbReference type="Proteomes" id="UP000199223"/>
    </source>
</evidence>
<keyword evidence="5" id="KW-0482">Metalloprotease</keyword>
<evidence type="ECO:0000259" key="6">
    <source>
        <dbReference type="PROSITE" id="PS50249"/>
    </source>
</evidence>
<keyword evidence="8" id="KW-1185">Reference proteome</keyword>
<dbReference type="Gene3D" id="3.40.140.10">
    <property type="entry name" value="Cytidine Deaminase, domain 2"/>
    <property type="match status" value="1"/>
</dbReference>
<proteinExistence type="predicted"/>
<accession>A0A1H6U0Y8</accession>
<dbReference type="Proteomes" id="UP000199223">
    <property type="component" value="Unassembled WGS sequence"/>
</dbReference>
<dbReference type="Pfam" id="PF14464">
    <property type="entry name" value="Prok-JAB"/>
    <property type="match status" value="1"/>
</dbReference>
<evidence type="ECO:0000256" key="3">
    <source>
        <dbReference type="ARBA" id="ARBA00022801"/>
    </source>
</evidence>
<protein>
    <submittedName>
        <fullName evidence="7">Proteasome lid subunit RPN8/RPN11, contains Jab1/MPN metalloenzyme (JAMM) motif</fullName>
    </submittedName>
</protein>
<feature type="domain" description="MPN" evidence="6">
    <location>
        <begin position="3"/>
        <end position="133"/>
    </location>
</feature>
<keyword evidence="4" id="KW-0862">Zinc</keyword>
<dbReference type="CDD" id="cd08070">
    <property type="entry name" value="MPN_like"/>
    <property type="match status" value="1"/>
</dbReference>
<dbReference type="RefSeq" id="WP_092263275.1">
    <property type="nucleotide sequence ID" value="NZ_FNZA01000002.1"/>
</dbReference>
<evidence type="ECO:0000256" key="1">
    <source>
        <dbReference type="ARBA" id="ARBA00022670"/>
    </source>
</evidence>
<dbReference type="GO" id="GO:0000502">
    <property type="term" value="C:proteasome complex"/>
    <property type="evidence" value="ECO:0007669"/>
    <property type="project" value="UniProtKB-KW"/>
</dbReference>
<keyword evidence="2" id="KW-0479">Metal-binding</keyword>
<dbReference type="STRING" id="856736.SAMN04488058_10265"/>
<dbReference type="PANTHER" id="PTHR34858">
    <property type="entry name" value="CYSO-CYSTEINE PEPTIDASE"/>
    <property type="match status" value="1"/>
</dbReference>
<keyword evidence="7" id="KW-0647">Proteasome</keyword>
<evidence type="ECO:0000256" key="5">
    <source>
        <dbReference type="ARBA" id="ARBA00023049"/>
    </source>
</evidence>
<dbReference type="PANTHER" id="PTHR34858:SF1">
    <property type="entry name" value="CYSO-CYSTEINE PEPTIDASE"/>
    <property type="match status" value="1"/>
</dbReference>
<gene>
    <name evidence="7" type="ORF">SAMN04488058_10265</name>
</gene>
<dbReference type="GO" id="GO:0008270">
    <property type="term" value="F:zinc ion binding"/>
    <property type="evidence" value="ECO:0007669"/>
    <property type="project" value="TreeGrafter"/>
</dbReference>
<evidence type="ECO:0000256" key="2">
    <source>
        <dbReference type="ARBA" id="ARBA00022723"/>
    </source>
</evidence>
<organism evidence="7 8">
    <name type="scientific">Deinococcus reticulitermitis</name>
    <dbReference type="NCBI Taxonomy" id="856736"/>
    <lineage>
        <taxon>Bacteria</taxon>
        <taxon>Thermotogati</taxon>
        <taxon>Deinococcota</taxon>
        <taxon>Deinococci</taxon>
        <taxon>Deinococcales</taxon>
        <taxon>Deinococcaceae</taxon>
        <taxon>Deinococcus</taxon>
    </lineage>
</organism>
<dbReference type="SUPFAM" id="SSF102712">
    <property type="entry name" value="JAB1/MPN domain"/>
    <property type="match status" value="1"/>
</dbReference>
<dbReference type="InterPro" id="IPR037518">
    <property type="entry name" value="MPN"/>
</dbReference>
<sequence length="133" mass="14556">MPLHLPPPLAAALWAHAAREWPRECVGALGGWVQGERFEARTLYPLSNVAAAPERDYVADPGEFLRALRAMEAEDLSLVGLYHSHPRGPGSPSASDTRLAAYPVPYLIADVTRRRLSAYLLPSGEPVEMIGER</sequence>
<dbReference type="GO" id="GO:0006508">
    <property type="term" value="P:proteolysis"/>
    <property type="evidence" value="ECO:0007669"/>
    <property type="project" value="UniProtKB-KW"/>
</dbReference>
<name>A0A1H6U0Y8_9DEIO</name>
<dbReference type="GO" id="GO:0008235">
    <property type="term" value="F:metalloexopeptidase activity"/>
    <property type="evidence" value="ECO:0007669"/>
    <property type="project" value="TreeGrafter"/>
</dbReference>
<dbReference type="PROSITE" id="PS50249">
    <property type="entry name" value="MPN"/>
    <property type="match status" value="1"/>
</dbReference>
<dbReference type="OrthoDB" id="9802958at2"/>
<dbReference type="AlphaFoldDB" id="A0A1H6U0Y8"/>
<dbReference type="InterPro" id="IPR051929">
    <property type="entry name" value="VirAsm_ModProt"/>
</dbReference>
<dbReference type="EMBL" id="FNZA01000002">
    <property type="protein sequence ID" value="SEI85973.1"/>
    <property type="molecule type" value="Genomic_DNA"/>
</dbReference>
<evidence type="ECO:0000313" key="7">
    <source>
        <dbReference type="EMBL" id="SEI85973.1"/>
    </source>
</evidence>
<evidence type="ECO:0000256" key="4">
    <source>
        <dbReference type="ARBA" id="ARBA00022833"/>
    </source>
</evidence>
<reference evidence="8" key="1">
    <citation type="submission" date="2016-10" db="EMBL/GenBank/DDBJ databases">
        <authorList>
            <person name="Varghese N."/>
            <person name="Submissions S."/>
        </authorList>
    </citation>
    <scope>NUCLEOTIDE SEQUENCE [LARGE SCALE GENOMIC DNA]</scope>
    <source>
        <strain evidence="8">CGMCC 1.10218</strain>
    </source>
</reference>
<keyword evidence="3" id="KW-0378">Hydrolase</keyword>
<keyword evidence="1" id="KW-0645">Protease</keyword>